<keyword evidence="17" id="KW-0393">Immunoglobulin domain</keyword>
<evidence type="ECO:0000256" key="3">
    <source>
        <dbReference type="ARBA" id="ARBA00022448"/>
    </source>
</evidence>
<dbReference type="InterPro" id="IPR013106">
    <property type="entry name" value="Ig_V-set"/>
</dbReference>
<dbReference type="GO" id="GO:0086091">
    <property type="term" value="P:regulation of heart rate by cardiac conduction"/>
    <property type="evidence" value="ECO:0007669"/>
    <property type="project" value="TreeGrafter"/>
</dbReference>
<evidence type="ECO:0000256" key="14">
    <source>
        <dbReference type="ARBA" id="ARBA00023180"/>
    </source>
</evidence>
<evidence type="ECO:0000313" key="23">
    <source>
        <dbReference type="Proteomes" id="UP001174136"/>
    </source>
</evidence>
<dbReference type="PROSITE" id="PS50835">
    <property type="entry name" value="IG_LIKE"/>
    <property type="match status" value="1"/>
</dbReference>
<evidence type="ECO:0000256" key="12">
    <source>
        <dbReference type="ARBA" id="ARBA00023136"/>
    </source>
</evidence>
<dbReference type="GO" id="GO:0044325">
    <property type="term" value="F:transmembrane transporter binding"/>
    <property type="evidence" value="ECO:0007669"/>
    <property type="project" value="TreeGrafter"/>
</dbReference>
<dbReference type="Gene3D" id="2.60.40.10">
    <property type="entry name" value="Immunoglobulins"/>
    <property type="match status" value="1"/>
</dbReference>
<evidence type="ECO:0000256" key="9">
    <source>
        <dbReference type="ARBA" id="ARBA00022989"/>
    </source>
</evidence>
<keyword evidence="12" id="KW-0472">Membrane</keyword>
<keyword evidence="23" id="KW-1185">Reference proteome</keyword>
<evidence type="ECO:0000256" key="19">
    <source>
        <dbReference type="ARBA" id="ARBA00049669"/>
    </source>
</evidence>
<dbReference type="AlphaFoldDB" id="A0AA47LZT9"/>
<evidence type="ECO:0000256" key="5">
    <source>
        <dbReference type="ARBA" id="ARBA00022475"/>
    </source>
</evidence>
<dbReference type="Proteomes" id="UP001174136">
    <property type="component" value="Unassembled WGS sequence"/>
</dbReference>
<dbReference type="GO" id="GO:0001518">
    <property type="term" value="C:voltage-gated sodium channel complex"/>
    <property type="evidence" value="ECO:0007669"/>
    <property type="project" value="InterPro"/>
</dbReference>
<comment type="subunit">
    <text evidence="19">A voltage-gated sodium (Nav) channel consists of an ion-conducting pore-forming alpha subunit functional on its own that is regulated by one or more beta subunits. Forms homodimers and homotrimers. SCN3B is non-covalently associated with alpha subunits and induces the formation of alpha subunit oligomers, including trimers. Interacts with SCN5A/Nav1.5; regulatory subunit of SCN5A/Nav1.5. Interacts with SCN7A/Nav2.1; probable regulatory subunit of SCN7A/Nav2.1. Interacts with SCN10A; regulatory subunit of SCN10A/Nav1.8. Interacts with NFASC; probably involved in targeting the sodium channels to the nodes of Ranvier.</text>
</comment>
<dbReference type="PANTHER" id="PTHR10546">
    <property type="entry name" value="SODIUM CHANNEL SUBUNIT BETA-1 AND 3"/>
    <property type="match status" value="1"/>
</dbReference>
<evidence type="ECO:0000256" key="17">
    <source>
        <dbReference type="ARBA" id="ARBA00023319"/>
    </source>
</evidence>
<evidence type="ECO:0000256" key="1">
    <source>
        <dbReference type="ARBA" id="ARBA00004251"/>
    </source>
</evidence>
<accession>A0AA47LZT9</accession>
<evidence type="ECO:0000259" key="21">
    <source>
        <dbReference type="PROSITE" id="PS50835"/>
    </source>
</evidence>
<dbReference type="PANTHER" id="PTHR10546:SF9">
    <property type="entry name" value="SODIUM CHANNEL SUBUNIT BETA-1 PRECURSOR"/>
    <property type="match status" value="1"/>
</dbReference>
<sequence length="538" mass="59864">MAVFWSTASRNCPMTRGMLWILFTSSWAWRNSFFRFFCSSLMYSSCTSRNSSSCCSFCRVFQILRFWCQEGEGGVGSGALHHWYLVLQHHNIINQLSQGGWEGGDQPGGGGDQSGGGGDQSAQETAKEETGQGSWGTCVEVDSDTEAVANQGFKLGCISCKMREEIPATASVKWFFKARHENNFTQIYSYKDKMGDVVDERFYDRLEWNGSKRTGDLQDGSVYILNVTYNDTGTYSCVFNRTLTFPKRATHTHAHANKTFSIIVVPKLNRAMASILSEVMMYVSIISLQLWLLVEMIYCYRKISSDEEAQRDSHMMAEYFNAYLNKEHSEGVQVAEYRPSRAQVFAAPQRRQSLGAIGAARLAACYHGNLRLEQSLQLAHLTLCKPINMLIATKWSGCWRNCVSEENSSSCSLSTPMRTTRFTCTRPARSEKLVVVLTNEVAVEVGAEELGGTAAGSVGGEQGGPASRGSELRLRPSEDTSSTERWEEEQEGGVSPRGLKGPQGGRPRGLAELSSNRSDTDSDSSPGLRRRREERWGE</sequence>
<evidence type="ECO:0000256" key="11">
    <source>
        <dbReference type="ARBA" id="ARBA00023065"/>
    </source>
</evidence>
<keyword evidence="6" id="KW-0812">Transmembrane</keyword>
<evidence type="ECO:0000256" key="8">
    <source>
        <dbReference type="ARBA" id="ARBA00022882"/>
    </source>
</evidence>
<dbReference type="FunFam" id="2.60.40.10:FF:000375">
    <property type="entry name" value="Sodium channel beta 1 subunit"/>
    <property type="match status" value="1"/>
</dbReference>
<evidence type="ECO:0000256" key="13">
    <source>
        <dbReference type="ARBA" id="ARBA00023157"/>
    </source>
</evidence>
<dbReference type="EMBL" id="JAOPHQ010006583">
    <property type="protein sequence ID" value="KAK0130989.1"/>
    <property type="molecule type" value="Genomic_DNA"/>
</dbReference>
<dbReference type="GO" id="GO:0019871">
    <property type="term" value="F:sodium channel inhibitor activity"/>
    <property type="evidence" value="ECO:0007669"/>
    <property type="project" value="TreeGrafter"/>
</dbReference>
<protein>
    <recommendedName>
        <fullName evidence="18">Sodium channel regulatory subunit beta-3</fullName>
    </recommendedName>
</protein>
<feature type="compositionally biased region" description="Gly residues" evidence="20">
    <location>
        <begin position="100"/>
        <end position="119"/>
    </location>
</feature>
<reference evidence="22" key="1">
    <citation type="journal article" date="2023" name="Front. Mar. Sci.">
        <title>A new Merluccius polli reference genome to investigate the effects of global change in West African waters.</title>
        <authorList>
            <person name="Mateo J.L."/>
            <person name="Blanco-Fernandez C."/>
            <person name="Garcia-Vazquez E."/>
            <person name="Machado-Schiaffino G."/>
        </authorList>
    </citation>
    <scope>NUCLEOTIDE SEQUENCE</scope>
    <source>
        <strain evidence="22">C29</strain>
        <tissue evidence="22">Fin</tissue>
    </source>
</reference>
<proteinExistence type="inferred from homology"/>
<evidence type="ECO:0000256" key="4">
    <source>
        <dbReference type="ARBA" id="ARBA00022461"/>
    </source>
</evidence>
<feature type="region of interest" description="Disordered" evidence="20">
    <location>
        <begin position="98"/>
        <end position="135"/>
    </location>
</feature>
<dbReference type="InterPro" id="IPR007110">
    <property type="entry name" value="Ig-like_dom"/>
</dbReference>
<gene>
    <name evidence="22" type="primary">Scn1b_1</name>
    <name evidence="22" type="ORF">N1851_034334</name>
</gene>
<keyword evidence="9" id="KW-1133">Transmembrane helix</keyword>
<evidence type="ECO:0000256" key="20">
    <source>
        <dbReference type="SAM" id="MobiDB-lite"/>
    </source>
</evidence>
<keyword evidence="10" id="KW-0915">Sodium</keyword>
<evidence type="ECO:0000256" key="18">
    <source>
        <dbReference type="ARBA" id="ARBA00044530"/>
    </source>
</evidence>
<feature type="compositionally biased region" description="Gly residues" evidence="20">
    <location>
        <begin position="453"/>
        <end position="463"/>
    </location>
</feature>
<keyword evidence="4" id="KW-0894">Sodium channel</keyword>
<keyword evidence="15" id="KW-0739">Sodium transport</keyword>
<evidence type="ECO:0000256" key="10">
    <source>
        <dbReference type="ARBA" id="ARBA00023053"/>
    </source>
</evidence>
<keyword evidence="16 22" id="KW-0407">Ion channel</keyword>
<evidence type="ECO:0000256" key="7">
    <source>
        <dbReference type="ARBA" id="ARBA00022729"/>
    </source>
</evidence>
<organism evidence="22 23">
    <name type="scientific">Merluccius polli</name>
    <name type="common">Benguela hake</name>
    <name type="synonym">Merluccius cadenati</name>
    <dbReference type="NCBI Taxonomy" id="89951"/>
    <lineage>
        <taxon>Eukaryota</taxon>
        <taxon>Metazoa</taxon>
        <taxon>Chordata</taxon>
        <taxon>Craniata</taxon>
        <taxon>Vertebrata</taxon>
        <taxon>Euteleostomi</taxon>
        <taxon>Actinopterygii</taxon>
        <taxon>Neopterygii</taxon>
        <taxon>Teleostei</taxon>
        <taxon>Neoteleostei</taxon>
        <taxon>Acanthomorphata</taxon>
        <taxon>Zeiogadaria</taxon>
        <taxon>Gadariae</taxon>
        <taxon>Gadiformes</taxon>
        <taxon>Gadoidei</taxon>
        <taxon>Merlucciidae</taxon>
        <taxon>Merluccius</taxon>
    </lineage>
</organism>
<keyword evidence="14" id="KW-0325">Glycoprotein</keyword>
<dbReference type="GO" id="GO:0005272">
    <property type="term" value="F:sodium channel activity"/>
    <property type="evidence" value="ECO:0007669"/>
    <property type="project" value="UniProtKB-KW"/>
</dbReference>
<evidence type="ECO:0000256" key="6">
    <source>
        <dbReference type="ARBA" id="ARBA00022692"/>
    </source>
</evidence>
<evidence type="ECO:0000256" key="16">
    <source>
        <dbReference type="ARBA" id="ARBA00023303"/>
    </source>
</evidence>
<keyword evidence="7" id="KW-0732">Signal</keyword>
<evidence type="ECO:0000313" key="22">
    <source>
        <dbReference type="EMBL" id="KAK0130989.1"/>
    </source>
</evidence>
<keyword evidence="11" id="KW-0406">Ion transport</keyword>
<keyword evidence="3" id="KW-0813">Transport</keyword>
<dbReference type="Pfam" id="PF07686">
    <property type="entry name" value="V-set"/>
    <property type="match status" value="1"/>
</dbReference>
<feature type="compositionally biased region" description="Basic and acidic residues" evidence="20">
    <location>
        <begin position="470"/>
        <end position="485"/>
    </location>
</feature>
<dbReference type="SUPFAM" id="SSF48726">
    <property type="entry name" value="Immunoglobulin"/>
    <property type="match status" value="1"/>
</dbReference>
<keyword evidence="13" id="KW-1015">Disulfide bond</keyword>
<dbReference type="InterPro" id="IPR013783">
    <property type="entry name" value="Ig-like_fold"/>
</dbReference>
<dbReference type="GO" id="GO:0086002">
    <property type="term" value="P:cardiac muscle cell action potential involved in contraction"/>
    <property type="evidence" value="ECO:0007669"/>
    <property type="project" value="TreeGrafter"/>
</dbReference>
<comment type="similarity">
    <text evidence="2">Belongs to the sodium channel auxiliary subunit SCN3B (TC 8.A.17) family.</text>
</comment>
<dbReference type="InterPro" id="IPR036179">
    <property type="entry name" value="Ig-like_dom_sf"/>
</dbReference>
<feature type="region of interest" description="Disordered" evidence="20">
    <location>
        <begin position="452"/>
        <end position="538"/>
    </location>
</feature>
<keyword evidence="8" id="KW-0851">Voltage-gated channel</keyword>
<dbReference type="InterPro" id="IPR027098">
    <property type="entry name" value="Na_channel_b1/b3"/>
</dbReference>
<feature type="domain" description="Ig-like" evidence="21">
    <location>
        <begin position="137"/>
        <end position="261"/>
    </location>
</feature>
<evidence type="ECO:0000256" key="15">
    <source>
        <dbReference type="ARBA" id="ARBA00023201"/>
    </source>
</evidence>
<comment type="subcellular location">
    <subcellularLocation>
        <location evidence="1">Cell membrane</location>
        <topology evidence="1">Single-pass type I membrane protein</topology>
    </subcellularLocation>
</comment>
<evidence type="ECO:0000256" key="2">
    <source>
        <dbReference type="ARBA" id="ARBA00010404"/>
    </source>
</evidence>
<keyword evidence="5" id="KW-1003">Cell membrane</keyword>
<comment type="caution">
    <text evidence="22">The sequence shown here is derived from an EMBL/GenBank/DDBJ whole genome shotgun (WGS) entry which is preliminary data.</text>
</comment>
<name>A0AA47LZT9_MERPO</name>